<dbReference type="SMART" id="SM00355">
    <property type="entry name" value="ZnF_C2H2"/>
    <property type="match status" value="14"/>
</dbReference>
<dbReference type="GO" id="GO:0005634">
    <property type="term" value="C:nucleus"/>
    <property type="evidence" value="ECO:0007669"/>
    <property type="project" value="TreeGrafter"/>
</dbReference>
<evidence type="ECO:0000259" key="5">
    <source>
        <dbReference type="PROSITE" id="PS00028"/>
    </source>
</evidence>
<evidence type="ECO:0000256" key="2">
    <source>
        <dbReference type="ARBA" id="ARBA00022737"/>
    </source>
</evidence>
<dbReference type="AlphaFoldDB" id="A0A8B8HJE5"/>
<feature type="domain" description="C2H2-type" evidence="5">
    <location>
        <begin position="288"/>
        <end position="310"/>
    </location>
</feature>
<feature type="domain" description="C2H2-type" evidence="5">
    <location>
        <begin position="675"/>
        <end position="695"/>
    </location>
</feature>
<dbReference type="PANTHER" id="PTHR24409">
    <property type="entry name" value="ZINC FINGER PROTEIN 142"/>
    <property type="match status" value="1"/>
</dbReference>
<evidence type="ECO:0000256" key="3">
    <source>
        <dbReference type="ARBA" id="ARBA00022771"/>
    </source>
</evidence>
<dbReference type="RefSeq" id="XP_026484927.2">
    <property type="nucleotide sequence ID" value="XM_026629142.2"/>
</dbReference>
<dbReference type="GeneID" id="113392626"/>
<reference evidence="7" key="1">
    <citation type="submission" date="2025-08" db="UniProtKB">
        <authorList>
            <consortium name="RefSeq"/>
        </authorList>
    </citation>
    <scope>IDENTIFICATION</scope>
    <source>
        <tissue evidence="7">Whole body</tissue>
    </source>
</reference>
<dbReference type="Proteomes" id="UP001652626">
    <property type="component" value="Chromosome 5"/>
</dbReference>
<organism evidence="6 7">
    <name type="scientific">Vanessa tameamea</name>
    <name type="common">Kamehameha butterfly</name>
    <dbReference type="NCBI Taxonomy" id="334116"/>
    <lineage>
        <taxon>Eukaryota</taxon>
        <taxon>Metazoa</taxon>
        <taxon>Ecdysozoa</taxon>
        <taxon>Arthropoda</taxon>
        <taxon>Hexapoda</taxon>
        <taxon>Insecta</taxon>
        <taxon>Pterygota</taxon>
        <taxon>Neoptera</taxon>
        <taxon>Endopterygota</taxon>
        <taxon>Lepidoptera</taxon>
        <taxon>Glossata</taxon>
        <taxon>Ditrysia</taxon>
        <taxon>Papilionoidea</taxon>
        <taxon>Nymphalidae</taxon>
        <taxon>Nymphalinae</taxon>
        <taxon>Vanessa</taxon>
    </lineage>
</organism>
<protein>
    <submittedName>
        <fullName evidence="7">Zinc finger protein 91-like</fullName>
    </submittedName>
</protein>
<accession>A0A8B8HJE5</accession>
<dbReference type="OMA" id="HYCLIDA"/>
<sequence>MADDIDIEEHDVMENPMIKQIFPDLSILKKEILDYDDDIHHELNSIYESENQLYRNINRNKLVTGKFTNTRRTKPKKDILPKKIKMQLISEVRIHLKNIRSELLRSKKFCKICLILFSKTDGLSNHQLLCHNATDDGKDTSHKQYNVKSNIDKQIECPVYMNTDYLSQHDKHTNFIRNMNDTELEKPNKINEVDIMVKPNDPKDKSNDSNLAKSCFHCSDVFSSRQSLIDHLYEILNNKNNKLQNSQHTNERDFIQKNYEILQSAKDQQKIYKGPAEEDDIQTSNLYCCPICSYYFNVKKFYVGHLLIKHKLSKKVQIKSVDFSSKCKFCNLNYSDVLSYNTHLRKNHRNEMIKKHNNELFQKSSNTRKLNSTSEINMQIINNNSQDKLLLKGINEVRILASKVIIFKCVKCEIHFITFDSATNHSERVLSINWKCLKCQNTFKRNDKNLHKKQHTYSNYFSVIEVNGDGQDKMHQCHKSDENIKKENFSNQLPGCESQSSIQLRKYIMHYYFCSACKSYIPTHGNVEIHRKSNCVNIKTYVCEFCGLMFSGRLLTVHRMLHQRYNSKLQDFTFYNLSSKQILPIKPSFPKCITCEIHFIFKHEVESHVCEKSVYSTCPDCKMKFSDSACTLHEQFHRYELKETDINLVLTLPDVMEDTSPKYNCSDKIQYLYTCKNCDVSMNVYDEVIEHCHSHANLNKIDLKLDEVKCKICNVTFVRSSFKEHQKLHLIFTKHQLKYLSFDVLHFNSNNDEWLGHLFGSFDRNTINKIIDNSIYKYEHRVRMEIIQNGSNALPLFKCDKCKCYVNSSSIYKHIENCSIDSDKFYCKTCNISLANIISKIEHEKHHTDFRINLSLCRIVTFNREEDKVFNKNISRIKYYVLYQCRYCHEVLEGKHYFLSHKCYCHKCKNCNICGLLINERDYVRHLFKHKVLNSFNRKVMKVVLIGNYILNKNETRTNSLISKFTGMVCDYTFYKCVNCDVCVRDQRSTVRHYCLIDAAKSKCPRCGLSFDEGKFKGHLKLHDTDPDFTKDTILIKEFGSNKSTIEENCVFENVKTESKDFLVNEIVVPNSDVERANERNDLIPSSEIIVKIYKCYCGLHFINQIDVSEHIKKCSGLIKSKQSKQDCFKCGLTFTQSVLFKHLLEHHGGKKKTFQYEIIVCSNNFPPLF</sequence>
<dbReference type="OrthoDB" id="7285826at2759"/>
<evidence type="ECO:0000256" key="1">
    <source>
        <dbReference type="ARBA" id="ARBA00022723"/>
    </source>
</evidence>
<feature type="domain" description="C2H2-type" evidence="5">
    <location>
        <begin position="110"/>
        <end position="131"/>
    </location>
</feature>
<dbReference type="PANTHER" id="PTHR24409:SF295">
    <property type="entry name" value="AZ2-RELATED"/>
    <property type="match status" value="1"/>
</dbReference>
<name>A0A8B8HJE5_VANTA</name>
<dbReference type="GO" id="GO:0000977">
    <property type="term" value="F:RNA polymerase II transcription regulatory region sequence-specific DNA binding"/>
    <property type="evidence" value="ECO:0007669"/>
    <property type="project" value="TreeGrafter"/>
</dbReference>
<keyword evidence="4" id="KW-0862">Zinc</keyword>
<keyword evidence="6" id="KW-1185">Reference proteome</keyword>
<gene>
    <name evidence="7" type="primary">LOC113392626</name>
</gene>
<proteinExistence type="predicted"/>
<keyword evidence="3" id="KW-0863">Zinc-finger</keyword>
<feature type="domain" description="C2H2-type" evidence="5">
    <location>
        <begin position="827"/>
        <end position="847"/>
    </location>
</feature>
<dbReference type="GO" id="GO:0008270">
    <property type="term" value="F:zinc ion binding"/>
    <property type="evidence" value="ECO:0007669"/>
    <property type="project" value="UniProtKB-KW"/>
</dbReference>
<evidence type="ECO:0000313" key="6">
    <source>
        <dbReference type="Proteomes" id="UP001652626"/>
    </source>
</evidence>
<dbReference type="InterPro" id="IPR013087">
    <property type="entry name" value="Znf_C2H2_type"/>
</dbReference>
<keyword evidence="1" id="KW-0479">Metal-binding</keyword>
<evidence type="ECO:0000256" key="4">
    <source>
        <dbReference type="ARBA" id="ARBA00022833"/>
    </source>
</evidence>
<keyword evidence="2" id="KW-0677">Repeat</keyword>
<feature type="domain" description="C2H2-type" evidence="5">
    <location>
        <begin position="327"/>
        <end position="348"/>
    </location>
</feature>
<dbReference type="PROSITE" id="PS00028">
    <property type="entry name" value="ZINC_FINGER_C2H2_1"/>
    <property type="match status" value="5"/>
</dbReference>
<evidence type="ECO:0000313" key="7">
    <source>
        <dbReference type="RefSeq" id="XP_026484927.2"/>
    </source>
</evidence>
<dbReference type="GO" id="GO:0000981">
    <property type="term" value="F:DNA-binding transcription factor activity, RNA polymerase II-specific"/>
    <property type="evidence" value="ECO:0007669"/>
    <property type="project" value="TreeGrafter"/>
</dbReference>